<dbReference type="PANTHER" id="PTHR38099:SF1">
    <property type="entry name" value="LARGE RIBOSOMAL RNA SUBUNIT ACCUMULATION PROTEIN YCED"/>
    <property type="match status" value="1"/>
</dbReference>
<dbReference type="RefSeq" id="WP_034210530.1">
    <property type="nucleotide sequence ID" value="NZ_AVCK01000009.1"/>
</dbReference>
<dbReference type="STRING" id="1384056.N787_08070"/>
<dbReference type="eggNOG" id="COG1399">
    <property type="taxonomic scope" value="Bacteria"/>
</dbReference>
<evidence type="ECO:0000256" key="1">
    <source>
        <dbReference type="ARBA" id="ARBA00002868"/>
    </source>
</evidence>
<comment type="function">
    <text evidence="1">Plays a role in synthesis, processing and/or stability of 23S rRNA.</text>
</comment>
<comment type="caution">
    <text evidence="6">The sequence shown here is derived from an EMBL/GenBank/DDBJ whole genome shotgun (WGS) entry which is preliminary data.</text>
</comment>
<dbReference type="Proteomes" id="UP000029393">
    <property type="component" value="Unassembled WGS sequence"/>
</dbReference>
<dbReference type="PATRIC" id="fig|1384056.3.peg.472"/>
<keyword evidence="4" id="KW-0690">Ribosome biogenesis</keyword>
<dbReference type="InterPro" id="IPR039255">
    <property type="entry name" value="YceD_bac"/>
</dbReference>
<reference evidence="6 7" key="1">
    <citation type="submission" date="2013-09" db="EMBL/GenBank/DDBJ databases">
        <title>Genome sequencing of Arenimonas metalli.</title>
        <authorList>
            <person name="Chen F."/>
            <person name="Wang G."/>
        </authorList>
    </citation>
    <scope>NUCLEOTIDE SEQUENCE [LARGE SCALE GENOMIC DNA]</scope>
    <source>
        <strain evidence="6 7">CF5-1</strain>
    </source>
</reference>
<protein>
    <recommendedName>
        <fullName evidence="3">Large ribosomal RNA subunit accumulation protein YceD</fullName>
    </recommendedName>
    <alternativeName>
        <fullName evidence="5">23S rRNA accumulation protein YceD</fullName>
    </alternativeName>
</protein>
<evidence type="ECO:0000256" key="4">
    <source>
        <dbReference type="ARBA" id="ARBA00022517"/>
    </source>
</evidence>
<dbReference type="AlphaFoldDB" id="A0A091B718"/>
<name>A0A091B718_9GAMM</name>
<accession>A0A091B718</accession>
<dbReference type="Pfam" id="PF02620">
    <property type="entry name" value="YceD"/>
    <property type="match status" value="1"/>
</dbReference>
<proteinExistence type="inferred from homology"/>
<organism evidence="6 7">
    <name type="scientific">Arenimonas metalli CF5-1</name>
    <dbReference type="NCBI Taxonomy" id="1384056"/>
    <lineage>
        <taxon>Bacteria</taxon>
        <taxon>Pseudomonadati</taxon>
        <taxon>Pseudomonadota</taxon>
        <taxon>Gammaproteobacteria</taxon>
        <taxon>Lysobacterales</taxon>
        <taxon>Lysobacteraceae</taxon>
        <taxon>Arenimonas</taxon>
    </lineage>
</organism>
<evidence type="ECO:0000256" key="2">
    <source>
        <dbReference type="ARBA" id="ARBA00010740"/>
    </source>
</evidence>
<comment type="similarity">
    <text evidence="2">Belongs to the DUF177 domain family.</text>
</comment>
<evidence type="ECO:0000313" key="7">
    <source>
        <dbReference type="Proteomes" id="UP000029393"/>
    </source>
</evidence>
<keyword evidence="7" id="KW-1185">Reference proteome</keyword>
<gene>
    <name evidence="6" type="ORF">N787_08070</name>
</gene>
<dbReference type="OrthoDB" id="9786771at2"/>
<evidence type="ECO:0000313" key="6">
    <source>
        <dbReference type="EMBL" id="KFN47506.1"/>
    </source>
</evidence>
<dbReference type="InterPro" id="IPR003772">
    <property type="entry name" value="YceD"/>
</dbReference>
<evidence type="ECO:0000256" key="5">
    <source>
        <dbReference type="ARBA" id="ARBA00031841"/>
    </source>
</evidence>
<dbReference type="GO" id="GO:0042254">
    <property type="term" value="P:ribosome biogenesis"/>
    <property type="evidence" value="ECO:0007669"/>
    <property type="project" value="UniProtKB-KW"/>
</dbReference>
<dbReference type="PANTHER" id="PTHR38099">
    <property type="entry name" value="LARGE RIBOSOMAL RNA SUBUNIT ACCUMULATION PROTEIN YCED"/>
    <property type="match status" value="1"/>
</dbReference>
<dbReference type="EMBL" id="AVCK01000009">
    <property type="protein sequence ID" value="KFN47506.1"/>
    <property type="molecule type" value="Genomic_DNA"/>
</dbReference>
<sequence length="171" mass="19161">MSVPLPPVLDAWRMVSAKRRFEGRLPLSGMPRLRDGLVDAEGDCRYVMEFGRDAVLDLPFVELHIEAELPLQCQRTLERFLHPVSLFQRLGLLTDEAQESALPEDMEPFLLDAGGEMHPAELVEDELILAIPVVPMDPRSTEVTAEWPADVEVEEKPNPFAALAALKAHKK</sequence>
<dbReference type="GO" id="GO:0005829">
    <property type="term" value="C:cytosol"/>
    <property type="evidence" value="ECO:0007669"/>
    <property type="project" value="TreeGrafter"/>
</dbReference>
<evidence type="ECO:0000256" key="3">
    <source>
        <dbReference type="ARBA" id="ARBA00015716"/>
    </source>
</evidence>